<accession>A0A5B7GX54</accession>
<dbReference type="AlphaFoldDB" id="A0A5B7GX54"/>
<evidence type="ECO:0000313" key="2">
    <source>
        <dbReference type="Proteomes" id="UP000324222"/>
    </source>
</evidence>
<gene>
    <name evidence="1" type="ORF">E2C01_059063</name>
</gene>
<protein>
    <submittedName>
        <fullName evidence="1">Uncharacterized protein</fullName>
    </submittedName>
</protein>
<proteinExistence type="predicted"/>
<organism evidence="1 2">
    <name type="scientific">Portunus trituberculatus</name>
    <name type="common">Swimming crab</name>
    <name type="synonym">Neptunus trituberculatus</name>
    <dbReference type="NCBI Taxonomy" id="210409"/>
    <lineage>
        <taxon>Eukaryota</taxon>
        <taxon>Metazoa</taxon>
        <taxon>Ecdysozoa</taxon>
        <taxon>Arthropoda</taxon>
        <taxon>Crustacea</taxon>
        <taxon>Multicrustacea</taxon>
        <taxon>Malacostraca</taxon>
        <taxon>Eumalacostraca</taxon>
        <taxon>Eucarida</taxon>
        <taxon>Decapoda</taxon>
        <taxon>Pleocyemata</taxon>
        <taxon>Brachyura</taxon>
        <taxon>Eubrachyura</taxon>
        <taxon>Portunoidea</taxon>
        <taxon>Portunidae</taxon>
        <taxon>Portuninae</taxon>
        <taxon>Portunus</taxon>
    </lineage>
</organism>
<comment type="caution">
    <text evidence="1">The sequence shown here is derived from an EMBL/GenBank/DDBJ whole genome shotgun (WGS) entry which is preliminary data.</text>
</comment>
<name>A0A5B7GX54_PORTR</name>
<evidence type="ECO:0000313" key="1">
    <source>
        <dbReference type="EMBL" id="MPC64941.1"/>
    </source>
</evidence>
<sequence length="51" mass="5459">MLGDLNSNLAVPWQPHGEPRGFPCESPFSYFACETLCSVSMGTNSGDLPPT</sequence>
<dbReference type="EMBL" id="VSRR010022737">
    <property type="protein sequence ID" value="MPC64941.1"/>
    <property type="molecule type" value="Genomic_DNA"/>
</dbReference>
<dbReference type="Proteomes" id="UP000324222">
    <property type="component" value="Unassembled WGS sequence"/>
</dbReference>
<reference evidence="1 2" key="1">
    <citation type="submission" date="2019-05" db="EMBL/GenBank/DDBJ databases">
        <title>Another draft genome of Portunus trituberculatus and its Hox gene families provides insights of decapod evolution.</title>
        <authorList>
            <person name="Jeong J.-H."/>
            <person name="Song I."/>
            <person name="Kim S."/>
            <person name="Choi T."/>
            <person name="Kim D."/>
            <person name="Ryu S."/>
            <person name="Kim W."/>
        </authorList>
    </citation>
    <scope>NUCLEOTIDE SEQUENCE [LARGE SCALE GENOMIC DNA]</scope>
    <source>
        <tissue evidence="1">Muscle</tissue>
    </source>
</reference>
<keyword evidence="2" id="KW-1185">Reference proteome</keyword>